<gene>
    <name evidence="1" type="ORF">A6A20_05550</name>
</gene>
<dbReference type="Proteomes" id="UP001155500">
    <property type="component" value="Unassembled WGS sequence"/>
</dbReference>
<evidence type="ECO:0000313" key="2">
    <source>
        <dbReference type="Proteomes" id="UP001155500"/>
    </source>
</evidence>
<keyword evidence="2" id="KW-1185">Reference proteome</keyword>
<sequence>MRLVLNLSIFFKKYRKIFVVNIIDIVLLYSKERRMMKINVMEMSVNIKRGLASLKYYVYKGCFK</sequence>
<comment type="caution">
    <text evidence="1">The sequence shown here is derived from an EMBL/GenBank/DDBJ whole genome shotgun (WGS) entry which is preliminary data.</text>
</comment>
<evidence type="ECO:0000313" key="1">
    <source>
        <dbReference type="EMBL" id="MDG6895104.1"/>
    </source>
</evidence>
<proteinExistence type="predicted"/>
<organism evidence="1 2">
    <name type="scientific">Volucribacter amazonae</name>
    <dbReference type="NCBI Taxonomy" id="256731"/>
    <lineage>
        <taxon>Bacteria</taxon>
        <taxon>Pseudomonadati</taxon>
        <taxon>Pseudomonadota</taxon>
        <taxon>Gammaproteobacteria</taxon>
        <taxon>Pasteurellales</taxon>
        <taxon>Pasteurellaceae</taxon>
        <taxon>Volucribacter</taxon>
    </lineage>
</organism>
<name>A0A9X4PCG3_9PAST</name>
<dbReference type="AlphaFoldDB" id="A0A9X4PCG3"/>
<protein>
    <submittedName>
        <fullName evidence="1">Uncharacterized protein</fullName>
    </submittedName>
</protein>
<dbReference type="EMBL" id="LWID01000001">
    <property type="protein sequence ID" value="MDG6895104.1"/>
    <property type="molecule type" value="Genomic_DNA"/>
</dbReference>
<accession>A0A9X4PCG3</accession>
<reference evidence="1" key="1">
    <citation type="submission" date="2016-03" db="EMBL/GenBank/DDBJ databases">
        <title>Co-evolution between Pasteurellaceae and their hosts.</title>
        <authorList>
            <person name="Hansen M.J."/>
            <person name="Bojesen A.M."/>
            <person name="Planet P."/>
        </authorList>
    </citation>
    <scope>NUCLEOTIDE SEQUENCE</scope>
    <source>
        <strain evidence="1">146/S8/89</strain>
    </source>
</reference>